<feature type="compositionally biased region" description="Basic residues" evidence="1">
    <location>
        <begin position="222"/>
        <end position="236"/>
    </location>
</feature>
<proteinExistence type="predicted"/>
<dbReference type="AlphaFoldDB" id="A0AAN7TBV3"/>
<feature type="region of interest" description="Disordered" evidence="1">
    <location>
        <begin position="192"/>
        <end position="244"/>
    </location>
</feature>
<accession>A0AAN7TBV3</accession>
<evidence type="ECO:0000313" key="2">
    <source>
        <dbReference type="EMBL" id="KAK5108957.1"/>
    </source>
</evidence>
<organism evidence="2 3">
    <name type="scientific">Meristemomyces frigidus</name>
    <dbReference type="NCBI Taxonomy" id="1508187"/>
    <lineage>
        <taxon>Eukaryota</taxon>
        <taxon>Fungi</taxon>
        <taxon>Dikarya</taxon>
        <taxon>Ascomycota</taxon>
        <taxon>Pezizomycotina</taxon>
        <taxon>Dothideomycetes</taxon>
        <taxon>Dothideomycetidae</taxon>
        <taxon>Mycosphaerellales</taxon>
        <taxon>Teratosphaeriaceae</taxon>
        <taxon>Meristemomyces</taxon>
    </lineage>
</organism>
<protein>
    <submittedName>
        <fullName evidence="2">Uncharacterized protein</fullName>
    </submittedName>
</protein>
<dbReference type="Proteomes" id="UP001310890">
    <property type="component" value="Unassembled WGS sequence"/>
</dbReference>
<comment type="caution">
    <text evidence="2">The sequence shown here is derived from an EMBL/GenBank/DDBJ whole genome shotgun (WGS) entry which is preliminary data.</text>
</comment>
<reference evidence="2" key="1">
    <citation type="submission" date="2023-08" db="EMBL/GenBank/DDBJ databases">
        <title>Black Yeasts Isolated from many extreme environments.</title>
        <authorList>
            <person name="Coleine C."/>
            <person name="Stajich J.E."/>
            <person name="Selbmann L."/>
        </authorList>
    </citation>
    <scope>NUCLEOTIDE SEQUENCE</scope>
    <source>
        <strain evidence="2">CCFEE 5401</strain>
    </source>
</reference>
<dbReference type="EMBL" id="JAVRRL010000074">
    <property type="protein sequence ID" value="KAK5108957.1"/>
    <property type="molecule type" value="Genomic_DNA"/>
</dbReference>
<sequence length="244" mass="27687">MKRQPLLCRRPLVLRSQAQLFDLLDHSEPKNLAQVRTVTLQLTDVDLTALMGRHARITAWTLYQRELERLDEALRSLAGLRDLTIIPPVDNHSQLLRALYISIVALVPKLLSQLQRLVIEDSDDLLEKVPTLSSLHDVRFTMTTTIAADRGPPATKKLSPKLEEQLKAETDATMNAVAMSHGKVLNKIRRASTREPRTKQKHKVEPVMPRRERVVADAVLKARVRKSARQQRRTVARSRQEGSG</sequence>
<evidence type="ECO:0000313" key="3">
    <source>
        <dbReference type="Proteomes" id="UP001310890"/>
    </source>
</evidence>
<evidence type="ECO:0000256" key="1">
    <source>
        <dbReference type="SAM" id="MobiDB-lite"/>
    </source>
</evidence>
<feature type="compositionally biased region" description="Basic and acidic residues" evidence="1">
    <location>
        <begin position="192"/>
        <end position="215"/>
    </location>
</feature>
<gene>
    <name evidence="2" type="ORF">LTR62_007672</name>
</gene>
<name>A0AAN7TBV3_9PEZI</name>